<dbReference type="PANTHER" id="PTHR34977:SF1">
    <property type="entry name" value="UPF0337 PROTEIN YJBJ"/>
    <property type="match status" value="1"/>
</dbReference>
<evidence type="ECO:0000256" key="2">
    <source>
        <dbReference type="SAM" id="MobiDB-lite"/>
    </source>
</evidence>
<dbReference type="RefSeq" id="WP_277564549.1">
    <property type="nucleotide sequence ID" value="NZ_JAPDHZ010000002.1"/>
</dbReference>
<comment type="similarity">
    <text evidence="1">Belongs to the UPF0337 (CsbD) family.</text>
</comment>
<feature type="compositionally biased region" description="Basic and acidic residues" evidence="2">
    <location>
        <begin position="1"/>
        <end position="13"/>
    </location>
</feature>
<dbReference type="InterPro" id="IPR036629">
    <property type="entry name" value="YjbJ_sf"/>
</dbReference>
<reference evidence="4 5" key="1">
    <citation type="submission" date="2022-10" db="EMBL/GenBank/DDBJ databases">
        <title>Comparative genomic analysis of Cohnella hashimotonis sp. nov., isolated from the International Space Station.</title>
        <authorList>
            <person name="Simpson A."/>
            <person name="Venkateswaran K."/>
        </authorList>
    </citation>
    <scope>NUCLEOTIDE SEQUENCE [LARGE SCALE GENOMIC DNA]</scope>
    <source>
        <strain evidence="4 5">DSM 18997</strain>
    </source>
</reference>
<dbReference type="InterPro" id="IPR050423">
    <property type="entry name" value="UPF0337_stress_rsp"/>
</dbReference>
<dbReference type="EMBL" id="JAPDHZ010000002">
    <property type="protein sequence ID" value="MDG0790754.1"/>
    <property type="molecule type" value="Genomic_DNA"/>
</dbReference>
<evidence type="ECO:0000313" key="5">
    <source>
        <dbReference type="Proteomes" id="UP001153387"/>
    </source>
</evidence>
<comment type="caution">
    <text evidence="4">The sequence shown here is derived from an EMBL/GenBank/DDBJ whole genome shotgun (WGS) entry which is preliminary data.</text>
</comment>
<dbReference type="Gene3D" id="1.10.1470.10">
    <property type="entry name" value="YjbJ"/>
    <property type="match status" value="1"/>
</dbReference>
<feature type="compositionally biased region" description="Basic and acidic residues" evidence="2">
    <location>
        <begin position="40"/>
        <end position="66"/>
    </location>
</feature>
<proteinExistence type="inferred from homology"/>
<feature type="region of interest" description="Disordered" evidence="2">
    <location>
        <begin position="1"/>
        <end position="66"/>
    </location>
</feature>
<feature type="domain" description="CsbD-like" evidence="3">
    <location>
        <begin position="10"/>
        <end position="60"/>
    </location>
</feature>
<dbReference type="Proteomes" id="UP001153387">
    <property type="component" value="Unassembled WGS sequence"/>
</dbReference>
<evidence type="ECO:0000313" key="4">
    <source>
        <dbReference type="EMBL" id="MDG0790754.1"/>
    </source>
</evidence>
<dbReference type="PANTHER" id="PTHR34977">
    <property type="entry name" value="UPF0337 PROTEIN YJBJ"/>
    <property type="match status" value="1"/>
</dbReference>
<evidence type="ECO:0000259" key="3">
    <source>
        <dbReference type="Pfam" id="PF05532"/>
    </source>
</evidence>
<sequence length="66" mass="7476">MDRHTEGWSDKIKGAVNQAKGEAKDQWGNLTDDPGLQARGKWDKAKGKVQEEIGEWKENTKARTDH</sequence>
<dbReference type="Pfam" id="PF05532">
    <property type="entry name" value="CsbD"/>
    <property type="match status" value="1"/>
</dbReference>
<name>A0A9X4KEN5_9BACL</name>
<dbReference type="AlphaFoldDB" id="A0A9X4KEN5"/>
<gene>
    <name evidence="4" type="ORF">OMP38_07700</name>
</gene>
<keyword evidence="5" id="KW-1185">Reference proteome</keyword>
<dbReference type="SUPFAM" id="SSF69047">
    <property type="entry name" value="Hypothetical protein YjbJ"/>
    <property type="match status" value="1"/>
</dbReference>
<dbReference type="InterPro" id="IPR008462">
    <property type="entry name" value="CsbD"/>
</dbReference>
<accession>A0A9X4KEN5</accession>
<protein>
    <submittedName>
        <fullName evidence="4">CsbD family protein</fullName>
    </submittedName>
</protein>
<organism evidence="4 5">
    <name type="scientific">Cohnella ginsengisoli</name>
    <dbReference type="NCBI Taxonomy" id="425004"/>
    <lineage>
        <taxon>Bacteria</taxon>
        <taxon>Bacillati</taxon>
        <taxon>Bacillota</taxon>
        <taxon>Bacilli</taxon>
        <taxon>Bacillales</taxon>
        <taxon>Paenibacillaceae</taxon>
        <taxon>Cohnella</taxon>
    </lineage>
</organism>
<evidence type="ECO:0000256" key="1">
    <source>
        <dbReference type="ARBA" id="ARBA00009129"/>
    </source>
</evidence>